<accession>A0ABQ0NW35</accession>
<comment type="caution">
    <text evidence="1">The sequence shown here is derived from an EMBL/GenBank/DDBJ whole genome shotgun (WGS) entry which is preliminary data.</text>
</comment>
<dbReference type="RefSeq" id="WP_018979568.1">
    <property type="nucleotide sequence ID" value="NZ_BAQD01000001.1"/>
</dbReference>
<reference evidence="1" key="1">
    <citation type="submission" date="2013-04" db="EMBL/GenBank/DDBJ databases">
        <title>The genome sequencing project of 58 acetic acid bacteria.</title>
        <authorList>
            <person name="Okamoto-Kainuma A."/>
            <person name="Ishikawa M."/>
            <person name="Umino S."/>
            <person name="Koizumi Y."/>
            <person name="Shiwa Y."/>
            <person name="Yoshikawa H."/>
            <person name="Matsutani M."/>
            <person name="Matsushita K."/>
        </authorList>
    </citation>
    <scope>NUCLEOTIDE SEQUENCE</scope>
    <source>
        <strain evidence="1">DSM 15669</strain>
    </source>
</reference>
<gene>
    <name evidence="1" type="ORF">AA15669_0145</name>
</gene>
<protein>
    <submittedName>
        <fullName evidence="1">Uncharacterized protein</fullName>
    </submittedName>
</protein>
<evidence type="ECO:0000313" key="2">
    <source>
        <dbReference type="Proteomes" id="UP001062901"/>
    </source>
</evidence>
<dbReference type="Proteomes" id="UP001062901">
    <property type="component" value="Unassembled WGS sequence"/>
</dbReference>
<keyword evidence="2" id="KW-1185">Reference proteome</keyword>
<dbReference type="EMBL" id="BAQD01000001">
    <property type="protein sequence ID" value="GBQ04776.1"/>
    <property type="molecule type" value="Genomic_DNA"/>
</dbReference>
<proteinExistence type="predicted"/>
<evidence type="ECO:0000313" key="1">
    <source>
        <dbReference type="EMBL" id="GBQ04776.1"/>
    </source>
</evidence>
<name>A0ABQ0NW35_9PROT</name>
<sequence>MAQKAFLNTRSLTTSHQTSICEVIPLRQRILPRHKDYLMRWLEAGEAMGLLDAAVDTLSSSPIPYEVAEQVLIWVRENAEPAYIVRPEGRGWVLIDHLRDREIGRYVNFTTALRTIRPVLPLNEQA</sequence>
<organism evidence="1 2">
    <name type="scientific">Saccharibacter floricola DSM 15669</name>
    <dbReference type="NCBI Taxonomy" id="1123227"/>
    <lineage>
        <taxon>Bacteria</taxon>
        <taxon>Pseudomonadati</taxon>
        <taxon>Pseudomonadota</taxon>
        <taxon>Alphaproteobacteria</taxon>
        <taxon>Acetobacterales</taxon>
        <taxon>Acetobacteraceae</taxon>
        <taxon>Saccharibacter</taxon>
    </lineage>
</organism>